<protein>
    <submittedName>
        <fullName evidence="2">Uncharacterized protein</fullName>
    </submittedName>
</protein>
<dbReference type="AlphaFoldDB" id="A0A915LW75"/>
<sequence length="346" mass="39349">MMIHIQRLILTIDTRAGKGLRRVAINGLKDDDDRPITEGQKIGSQHETLDTLIWILVEWKFNVHSSELQKLTRVGLSSEWPKNLSENMPPSAYGDLSGYQTAWKDGNDTSKNGNPSTSSSSFHRHHLLMNHLPGLLETKQLIFSCIYGTDHIRVLNEQKNEDFDLPISFSSDFNKKRGTCVDGKEQKSCPLQTVCAVTQPIKQLNRKSSPHFSFFTQLPRISLYIDGMTAGAQNFIVLDFGYKVMLSDLIVPASEYMSSLRIDAWLKDEKKDSIFAARTSEIGAKSLTIKVLLPPIICRFLKLTYTVRQLYNEPCTVNLGQFFGVKMVDFEDLEEKNVRFFLLNYS</sequence>
<evidence type="ECO:0000313" key="2">
    <source>
        <dbReference type="WBParaSite" id="scaffold20817_cov161.g19569"/>
    </source>
</evidence>
<proteinExistence type="predicted"/>
<dbReference type="Proteomes" id="UP000887561">
    <property type="component" value="Unplaced"/>
</dbReference>
<name>A0A915LW75_MELJA</name>
<accession>A0A915LW75</accession>
<reference evidence="2" key="1">
    <citation type="submission" date="2022-11" db="UniProtKB">
        <authorList>
            <consortium name="WormBaseParasite"/>
        </authorList>
    </citation>
    <scope>IDENTIFICATION</scope>
</reference>
<dbReference type="WBParaSite" id="scaffold20817_cov161.g19569">
    <property type="protein sequence ID" value="scaffold20817_cov161.g19569"/>
    <property type="gene ID" value="scaffold20817_cov161.g19569"/>
</dbReference>
<organism evidence="1 2">
    <name type="scientific">Meloidogyne javanica</name>
    <name type="common">Root-knot nematode worm</name>
    <dbReference type="NCBI Taxonomy" id="6303"/>
    <lineage>
        <taxon>Eukaryota</taxon>
        <taxon>Metazoa</taxon>
        <taxon>Ecdysozoa</taxon>
        <taxon>Nematoda</taxon>
        <taxon>Chromadorea</taxon>
        <taxon>Rhabditida</taxon>
        <taxon>Tylenchina</taxon>
        <taxon>Tylenchomorpha</taxon>
        <taxon>Tylenchoidea</taxon>
        <taxon>Meloidogynidae</taxon>
        <taxon>Meloidogyninae</taxon>
        <taxon>Meloidogyne</taxon>
        <taxon>Meloidogyne incognita group</taxon>
    </lineage>
</organism>
<keyword evidence="1" id="KW-1185">Reference proteome</keyword>
<evidence type="ECO:0000313" key="1">
    <source>
        <dbReference type="Proteomes" id="UP000887561"/>
    </source>
</evidence>